<dbReference type="AlphaFoldDB" id="A0A5C6PDU7"/>
<accession>A0A5C6PDU7</accession>
<proteinExistence type="predicted"/>
<feature type="region of interest" description="Disordered" evidence="1">
    <location>
        <begin position="78"/>
        <end position="105"/>
    </location>
</feature>
<evidence type="ECO:0000313" key="3">
    <source>
        <dbReference type="Proteomes" id="UP000324091"/>
    </source>
</evidence>
<reference evidence="2 3" key="1">
    <citation type="submission" date="2019-04" db="EMBL/GenBank/DDBJ databases">
        <title>Chromosome genome assembly for Takifugu flavidus.</title>
        <authorList>
            <person name="Xiao S."/>
        </authorList>
    </citation>
    <scope>NUCLEOTIDE SEQUENCE [LARGE SCALE GENOMIC DNA]</scope>
    <source>
        <strain evidence="2">HTHZ2018</strain>
        <tissue evidence="2">Muscle</tissue>
    </source>
</reference>
<gene>
    <name evidence="2" type="ORF">D4764_11G0000630</name>
</gene>
<comment type="caution">
    <text evidence="2">The sequence shown here is derived from an EMBL/GenBank/DDBJ whole genome shotgun (WGS) entry which is preliminary data.</text>
</comment>
<dbReference type="EMBL" id="RHFK02000003">
    <property type="protein sequence ID" value="TWW77942.1"/>
    <property type="molecule type" value="Genomic_DNA"/>
</dbReference>
<feature type="compositionally biased region" description="Low complexity" evidence="1">
    <location>
        <begin position="120"/>
        <end position="132"/>
    </location>
</feature>
<protein>
    <submittedName>
        <fullName evidence="2">Uncharacterized protein</fullName>
    </submittedName>
</protein>
<evidence type="ECO:0000256" key="1">
    <source>
        <dbReference type="SAM" id="MobiDB-lite"/>
    </source>
</evidence>
<organism evidence="2 3">
    <name type="scientific">Takifugu flavidus</name>
    <name type="common">sansaifugu</name>
    <dbReference type="NCBI Taxonomy" id="433684"/>
    <lineage>
        <taxon>Eukaryota</taxon>
        <taxon>Metazoa</taxon>
        <taxon>Chordata</taxon>
        <taxon>Craniata</taxon>
        <taxon>Vertebrata</taxon>
        <taxon>Euteleostomi</taxon>
        <taxon>Actinopterygii</taxon>
        <taxon>Neopterygii</taxon>
        <taxon>Teleostei</taxon>
        <taxon>Neoteleostei</taxon>
        <taxon>Acanthomorphata</taxon>
        <taxon>Eupercaria</taxon>
        <taxon>Tetraodontiformes</taxon>
        <taxon>Tetradontoidea</taxon>
        <taxon>Tetraodontidae</taxon>
        <taxon>Takifugu</taxon>
    </lineage>
</organism>
<feature type="compositionally biased region" description="Basic and acidic residues" evidence="1">
    <location>
        <begin position="79"/>
        <end position="89"/>
    </location>
</feature>
<keyword evidence="3" id="KW-1185">Reference proteome</keyword>
<feature type="region of interest" description="Disordered" evidence="1">
    <location>
        <begin position="117"/>
        <end position="140"/>
    </location>
</feature>
<name>A0A5C6PDU7_9TELE</name>
<dbReference type="Proteomes" id="UP000324091">
    <property type="component" value="Chromosome 11"/>
</dbReference>
<evidence type="ECO:0000313" key="2">
    <source>
        <dbReference type="EMBL" id="TWW77942.1"/>
    </source>
</evidence>
<sequence length="140" mass="15615">MVWYTNCRSCTDLFADLWLHPSLTHEQDPEIPELLHLRQNFSTNLEREAECDTPVVGTPPPIHFSGTVHDCHMMLQRHVSQDRPTKSRDLTYSGRISSTPEALPPRTLIITSVTSDWVTAESSSESPASPSSVEGTGEKV</sequence>